<proteinExistence type="predicted"/>
<name>A0A7J9CV95_GOSGO</name>
<sequence>MLHLLPGAKERTFKEFETLFVQAGFATFKPICRVYNYWVIELLKNVNNSPQ</sequence>
<keyword evidence="2" id="KW-1185">Reference proteome</keyword>
<dbReference type="EMBL" id="JABEZY010000013">
    <property type="protein sequence ID" value="MBA0752362.1"/>
    <property type="molecule type" value="Genomic_DNA"/>
</dbReference>
<reference evidence="1 2" key="1">
    <citation type="journal article" date="2019" name="Genome Biol. Evol.">
        <title>Insights into the evolution of the New World diploid cottons (Gossypium, subgenus Houzingenia) based on genome sequencing.</title>
        <authorList>
            <person name="Grover C.E."/>
            <person name="Arick M.A. 2nd"/>
            <person name="Thrash A."/>
            <person name="Conover J.L."/>
            <person name="Sanders W.S."/>
            <person name="Peterson D.G."/>
            <person name="Frelichowski J.E."/>
            <person name="Scheffler J.A."/>
            <person name="Scheffler B.E."/>
            <person name="Wendel J.F."/>
        </authorList>
    </citation>
    <scope>NUCLEOTIDE SEQUENCE [LARGE SCALE GENOMIC DNA]</scope>
    <source>
        <strain evidence="1">5</strain>
        <tissue evidence="1">Leaf</tissue>
    </source>
</reference>
<evidence type="ECO:0000313" key="2">
    <source>
        <dbReference type="Proteomes" id="UP000593579"/>
    </source>
</evidence>
<protein>
    <recommendedName>
        <fullName evidence="3">O-methyltransferase domain-containing protein</fullName>
    </recommendedName>
</protein>
<dbReference type="OrthoDB" id="1606438at2759"/>
<gene>
    <name evidence="1" type="ORF">Gogos_001205</name>
</gene>
<dbReference type="Proteomes" id="UP000593579">
    <property type="component" value="Unassembled WGS sequence"/>
</dbReference>
<accession>A0A7J9CV95</accession>
<dbReference type="Gene3D" id="3.40.50.150">
    <property type="entry name" value="Vaccinia Virus protein VP39"/>
    <property type="match status" value="1"/>
</dbReference>
<dbReference type="InterPro" id="IPR029063">
    <property type="entry name" value="SAM-dependent_MTases_sf"/>
</dbReference>
<dbReference type="AlphaFoldDB" id="A0A7J9CV95"/>
<comment type="caution">
    <text evidence="1">The sequence shown here is derived from an EMBL/GenBank/DDBJ whole genome shotgun (WGS) entry which is preliminary data.</text>
</comment>
<evidence type="ECO:0008006" key="3">
    <source>
        <dbReference type="Google" id="ProtNLM"/>
    </source>
</evidence>
<organism evidence="1 2">
    <name type="scientific">Gossypium gossypioides</name>
    <name type="common">Mexican cotton</name>
    <name type="synonym">Selera gossypioides</name>
    <dbReference type="NCBI Taxonomy" id="34282"/>
    <lineage>
        <taxon>Eukaryota</taxon>
        <taxon>Viridiplantae</taxon>
        <taxon>Streptophyta</taxon>
        <taxon>Embryophyta</taxon>
        <taxon>Tracheophyta</taxon>
        <taxon>Spermatophyta</taxon>
        <taxon>Magnoliopsida</taxon>
        <taxon>eudicotyledons</taxon>
        <taxon>Gunneridae</taxon>
        <taxon>Pentapetalae</taxon>
        <taxon>rosids</taxon>
        <taxon>malvids</taxon>
        <taxon>Malvales</taxon>
        <taxon>Malvaceae</taxon>
        <taxon>Malvoideae</taxon>
        <taxon>Gossypium</taxon>
    </lineage>
</organism>
<evidence type="ECO:0000313" key="1">
    <source>
        <dbReference type="EMBL" id="MBA0752362.1"/>
    </source>
</evidence>